<name>A0A0E9SFC8_ANGAN</name>
<reference evidence="1" key="1">
    <citation type="submission" date="2014-11" db="EMBL/GenBank/DDBJ databases">
        <authorList>
            <person name="Amaro Gonzalez C."/>
        </authorList>
    </citation>
    <scope>NUCLEOTIDE SEQUENCE</scope>
</reference>
<dbReference type="AlphaFoldDB" id="A0A0E9SFC8"/>
<organism evidence="1">
    <name type="scientific">Anguilla anguilla</name>
    <name type="common">European freshwater eel</name>
    <name type="synonym">Muraena anguilla</name>
    <dbReference type="NCBI Taxonomy" id="7936"/>
    <lineage>
        <taxon>Eukaryota</taxon>
        <taxon>Metazoa</taxon>
        <taxon>Chordata</taxon>
        <taxon>Craniata</taxon>
        <taxon>Vertebrata</taxon>
        <taxon>Euteleostomi</taxon>
        <taxon>Actinopterygii</taxon>
        <taxon>Neopterygii</taxon>
        <taxon>Teleostei</taxon>
        <taxon>Anguilliformes</taxon>
        <taxon>Anguillidae</taxon>
        <taxon>Anguilla</taxon>
    </lineage>
</organism>
<reference evidence="1" key="2">
    <citation type="journal article" date="2015" name="Fish Shellfish Immunol.">
        <title>Early steps in the European eel (Anguilla anguilla)-Vibrio vulnificus interaction in the gills: Role of the RtxA13 toxin.</title>
        <authorList>
            <person name="Callol A."/>
            <person name="Pajuelo D."/>
            <person name="Ebbesson L."/>
            <person name="Teles M."/>
            <person name="MacKenzie S."/>
            <person name="Amaro C."/>
        </authorList>
    </citation>
    <scope>NUCLEOTIDE SEQUENCE</scope>
</reference>
<protein>
    <submittedName>
        <fullName evidence="1">Uncharacterized protein</fullName>
    </submittedName>
</protein>
<accession>A0A0E9SFC8</accession>
<evidence type="ECO:0000313" key="1">
    <source>
        <dbReference type="EMBL" id="JAH39986.1"/>
    </source>
</evidence>
<proteinExistence type="predicted"/>
<dbReference type="EMBL" id="GBXM01068591">
    <property type="protein sequence ID" value="JAH39986.1"/>
    <property type="molecule type" value="Transcribed_RNA"/>
</dbReference>
<sequence>MWQLFEASLNPELRRPKKLA</sequence>